<gene>
    <name evidence="2" type="ORF">AVEN_88537_1</name>
</gene>
<evidence type="ECO:0000256" key="1">
    <source>
        <dbReference type="SAM" id="MobiDB-lite"/>
    </source>
</evidence>
<sequence length="189" mass="20840">PTSPAAYSSPTSPVPQVGRPSVDGNSFLFKPLPTTNFGNQQRQRRCSTESYTSTTSSDTEKDNITNQVGRTAALMDEPPLIITSSFWKQHEGYFGMDIIILNLGQMTRTAPELAMPSPNFRTPPAGKGLTSYVGFSMQQVQYTVDLHCNRVSNPEPSDPEADNLPIGQRGIYVFINSYGYCYKAIKSFP</sequence>
<feature type="region of interest" description="Disordered" evidence="1">
    <location>
        <begin position="1"/>
        <end position="64"/>
    </location>
</feature>
<keyword evidence="3" id="KW-1185">Reference proteome</keyword>
<evidence type="ECO:0000313" key="2">
    <source>
        <dbReference type="EMBL" id="GBL72308.1"/>
    </source>
</evidence>
<proteinExistence type="predicted"/>
<evidence type="ECO:0000313" key="3">
    <source>
        <dbReference type="Proteomes" id="UP000499080"/>
    </source>
</evidence>
<dbReference type="Proteomes" id="UP000499080">
    <property type="component" value="Unassembled WGS sequence"/>
</dbReference>
<feature type="compositionally biased region" description="Low complexity" evidence="1">
    <location>
        <begin position="1"/>
        <end position="11"/>
    </location>
</feature>
<protein>
    <submittedName>
        <fullName evidence="2">Uncharacterized protein</fullName>
    </submittedName>
</protein>
<accession>A0A4Y1ZXV9</accession>
<organism evidence="2 3">
    <name type="scientific">Araneus ventricosus</name>
    <name type="common">Orbweaver spider</name>
    <name type="synonym">Epeira ventricosa</name>
    <dbReference type="NCBI Taxonomy" id="182803"/>
    <lineage>
        <taxon>Eukaryota</taxon>
        <taxon>Metazoa</taxon>
        <taxon>Ecdysozoa</taxon>
        <taxon>Arthropoda</taxon>
        <taxon>Chelicerata</taxon>
        <taxon>Arachnida</taxon>
        <taxon>Araneae</taxon>
        <taxon>Araneomorphae</taxon>
        <taxon>Entelegynae</taxon>
        <taxon>Araneoidea</taxon>
        <taxon>Araneidae</taxon>
        <taxon>Araneus</taxon>
    </lineage>
</organism>
<name>A0A4Y1ZXV9_ARAVE</name>
<reference evidence="2 3" key="1">
    <citation type="journal article" date="2019" name="Sci. Rep.">
        <title>Orb-weaving spider Araneus ventricosus genome elucidates the spidroin gene catalogue.</title>
        <authorList>
            <person name="Kono N."/>
            <person name="Nakamura H."/>
            <person name="Ohtoshi R."/>
            <person name="Moran D.A.P."/>
            <person name="Shinohara A."/>
            <person name="Yoshida Y."/>
            <person name="Fujiwara M."/>
            <person name="Mori M."/>
            <person name="Tomita M."/>
            <person name="Arakawa K."/>
        </authorList>
    </citation>
    <scope>NUCLEOTIDE SEQUENCE [LARGE SCALE GENOMIC DNA]</scope>
</reference>
<feature type="compositionally biased region" description="Low complexity" evidence="1">
    <location>
        <begin position="48"/>
        <end position="57"/>
    </location>
</feature>
<dbReference type="EMBL" id="BGPR01154658">
    <property type="protein sequence ID" value="GBL72308.1"/>
    <property type="molecule type" value="Genomic_DNA"/>
</dbReference>
<comment type="caution">
    <text evidence="2">The sequence shown here is derived from an EMBL/GenBank/DDBJ whole genome shotgun (WGS) entry which is preliminary data.</text>
</comment>
<feature type="non-terminal residue" evidence="2">
    <location>
        <position position="1"/>
    </location>
</feature>
<dbReference type="AlphaFoldDB" id="A0A4Y1ZXV9"/>